<comment type="caution">
    <text evidence="1">The sequence shown here is derived from an EMBL/GenBank/DDBJ whole genome shotgun (WGS) entry which is preliminary data.</text>
</comment>
<feature type="non-terminal residue" evidence="1">
    <location>
        <position position="1156"/>
    </location>
</feature>
<protein>
    <submittedName>
        <fullName evidence="1">Viral A-type inclusion protein</fullName>
    </submittedName>
</protein>
<keyword evidence="2" id="KW-1185">Reference proteome</keyword>
<feature type="non-terminal residue" evidence="1">
    <location>
        <position position="1"/>
    </location>
</feature>
<reference evidence="1 2" key="1">
    <citation type="journal article" date="2013" name="Curr. Biol.">
        <title>The Genome of the Foraminiferan Reticulomyxa filosa.</title>
        <authorList>
            <person name="Glockner G."/>
            <person name="Hulsmann N."/>
            <person name="Schleicher M."/>
            <person name="Noegel A.A."/>
            <person name="Eichinger L."/>
            <person name="Gallinger C."/>
            <person name="Pawlowski J."/>
            <person name="Sierra R."/>
            <person name="Euteneuer U."/>
            <person name="Pillet L."/>
            <person name="Moustafa A."/>
            <person name="Platzer M."/>
            <person name="Groth M."/>
            <person name="Szafranski K."/>
            <person name="Schliwa M."/>
        </authorList>
    </citation>
    <scope>NUCLEOTIDE SEQUENCE [LARGE SCALE GENOMIC DNA]</scope>
</reference>
<accession>X6MDH3</accession>
<proteinExistence type="predicted"/>
<dbReference type="OrthoDB" id="21615at2759"/>
<dbReference type="AlphaFoldDB" id="X6MDH3"/>
<dbReference type="Proteomes" id="UP000023152">
    <property type="component" value="Unassembled WGS sequence"/>
</dbReference>
<dbReference type="EMBL" id="ASPP01022441">
    <property type="protein sequence ID" value="ETO11467.1"/>
    <property type="molecule type" value="Genomic_DNA"/>
</dbReference>
<sequence length="1156" mass="136504">LLRKSVAILNRMTGTSIANTRNIEILEHLIREAKDESSLHFAVTIVKDLNTQLVFSESDVSDDRLISLQSILWKEWDMRQWLSAKQFFVVINTLSKEKPAKQLHLSIREILMHNLSIFDTDNGIALHDTIEKELCSAFDKFMLIPCLNYLALSDWITQQEEFLCFSQMLQNINFKADESQAIDGKVLEEAITFDLRLRSTESPPNISIENHVATLLQCYPQHTELTVQLLLDKTNKNIKNQELTRILQLIWTKDEGNKKKKTLTSKMLHFLLKDKKKRAYWIELLANSSIISDHNLFLKLLQDSLQGWLHGTEEKKGDAKNVPFHSKVIELVSSDTFAKAKSFHQSLIKSVNEGYQELWLNNKKWTSEEIRKVNWELWQQILNQIDNIPKVEDLDEKNVESASKNLCSNLDYCFECRLWFEQKNLMQPRLFTFFNQVLAQLITKDNLLPIHIYEYLVRHWKVIKDISSHFSMNVNSLLPQLEKIVNEYRQFSKLLHTFKCIRCNYLFEHDLSDRLKEFEHQSDNWKAQGFASVKEKYKDEIQLLKLYEQKMKLILKRNQSSIFQKIWEKYHKQCKSIRDQTPLFIFNKVFDDMDHTWENFKQVHSTPFGSLKYKDLEWVSTKYSNDSRGIKKRLMSEMKYLFPKYKEKRQQEIANNAKKKLKKEIHLKEQLPSWLELMKVTEQMKEYHPHNDKIKEDKKWRKYVKALARMEEVTRTNEDISIEQTSQCYDDCIECVGEGAKPCMDIGLFNALTRCEDQLKILAENQNFNDEAYFDNTLNVLRKNRHQAIQDLVTSLRCVNSTMQNTLWKCPLEDMTSLAKAILKLHPKGQEFVKMIRKCCNKDLSTISTIVNEADKIRTEESLKQLKDAMAFGEWQFASCEDVLQGKKGKELMLKINDTTWYCEEIGENVDRVLLGVKKQELKEIESVIQQFEECKEVNSYRIEFWKKGGRIDIINDNKRKEEQIYDDKKPFCLSVALQKDEFENCKELWKQRLMEWKKQCLELRKKFPVLNYFCFNQVHFLIKKVNQLNMPNCPDRAIKASKYIKPFLQKINCDVTDRDVNNVLKDWTNFNSKDLDQYNFNNNNNFRQCRDSIAKFGKILNPIWMSSQHNCVDEKPFSIGLHAGKPNLIIGSKELLFELLEHILICNKTTTEEDI</sequence>
<organism evidence="1 2">
    <name type="scientific">Reticulomyxa filosa</name>
    <dbReference type="NCBI Taxonomy" id="46433"/>
    <lineage>
        <taxon>Eukaryota</taxon>
        <taxon>Sar</taxon>
        <taxon>Rhizaria</taxon>
        <taxon>Retaria</taxon>
        <taxon>Foraminifera</taxon>
        <taxon>Monothalamids</taxon>
        <taxon>Reticulomyxidae</taxon>
        <taxon>Reticulomyxa</taxon>
    </lineage>
</organism>
<gene>
    <name evidence="1" type="ORF">RFI_25909</name>
</gene>
<evidence type="ECO:0000313" key="2">
    <source>
        <dbReference type="Proteomes" id="UP000023152"/>
    </source>
</evidence>
<name>X6MDH3_RETFI</name>
<evidence type="ECO:0000313" key="1">
    <source>
        <dbReference type="EMBL" id="ETO11467.1"/>
    </source>
</evidence>